<dbReference type="SUPFAM" id="SSF54782">
    <property type="entry name" value="Porphobilinogen deaminase (hydroxymethylbilane synthase), C-terminal domain"/>
    <property type="match status" value="1"/>
</dbReference>
<evidence type="ECO:0000256" key="4">
    <source>
        <dbReference type="ARBA" id="ARBA00005638"/>
    </source>
</evidence>
<organism evidence="12 13">
    <name type="scientific">Phragmitibacter flavus</name>
    <dbReference type="NCBI Taxonomy" id="2576071"/>
    <lineage>
        <taxon>Bacteria</taxon>
        <taxon>Pseudomonadati</taxon>
        <taxon>Verrucomicrobiota</taxon>
        <taxon>Verrucomicrobiia</taxon>
        <taxon>Verrucomicrobiales</taxon>
        <taxon>Verrucomicrobiaceae</taxon>
        <taxon>Phragmitibacter</taxon>
    </lineage>
</organism>
<dbReference type="GO" id="GO:0006783">
    <property type="term" value="P:heme biosynthetic process"/>
    <property type="evidence" value="ECO:0007669"/>
    <property type="project" value="TreeGrafter"/>
</dbReference>
<accession>A0A5R8KEJ3</accession>
<evidence type="ECO:0000256" key="9">
    <source>
        <dbReference type="NCBIfam" id="TIGR00212"/>
    </source>
</evidence>
<dbReference type="SUPFAM" id="SSF53850">
    <property type="entry name" value="Periplasmic binding protein-like II"/>
    <property type="match status" value="1"/>
</dbReference>
<name>A0A5R8KEJ3_9BACT</name>
<dbReference type="Gene3D" id="3.40.190.10">
    <property type="entry name" value="Periplasmic binding protein-like II"/>
    <property type="match status" value="2"/>
</dbReference>
<dbReference type="EC" id="2.5.1.61" evidence="9"/>
<keyword evidence="7" id="KW-0627">Porphyrin biosynthesis</keyword>
<dbReference type="Proteomes" id="UP000306196">
    <property type="component" value="Unassembled WGS sequence"/>
</dbReference>
<keyword evidence="6 12" id="KW-0808">Transferase</keyword>
<evidence type="ECO:0000259" key="10">
    <source>
        <dbReference type="Pfam" id="PF01379"/>
    </source>
</evidence>
<comment type="subunit">
    <text evidence="5">Monomer.</text>
</comment>
<comment type="pathway">
    <text evidence="3">Porphyrin-containing compound metabolism; protoporphyrin-IX biosynthesis; coproporphyrinogen-III from 5-aminolevulinate: step 2/4.</text>
</comment>
<evidence type="ECO:0000256" key="5">
    <source>
        <dbReference type="ARBA" id="ARBA00011245"/>
    </source>
</evidence>
<dbReference type="InterPro" id="IPR022418">
    <property type="entry name" value="Porphobilinogen_deaminase_C"/>
</dbReference>
<evidence type="ECO:0000256" key="3">
    <source>
        <dbReference type="ARBA" id="ARBA00004735"/>
    </source>
</evidence>
<dbReference type="Pfam" id="PF01379">
    <property type="entry name" value="Porphobil_deam"/>
    <property type="match status" value="1"/>
</dbReference>
<comment type="similarity">
    <text evidence="4">Belongs to the HMBS family.</text>
</comment>
<dbReference type="InterPro" id="IPR022419">
    <property type="entry name" value="Porphobilin_deaminase_cofac_BS"/>
</dbReference>
<evidence type="ECO:0000256" key="7">
    <source>
        <dbReference type="ARBA" id="ARBA00023244"/>
    </source>
</evidence>
<sequence>MTPHTLRLGTRGSELALKQAEMVEATLRAAHPELHVERVVIATTGDKRPDLRFKEFTDGDRLDKGIFTKELEFALHDGSIDIAVHSLKDVPTVLDEAFLIAAVLERAPIEDVLISRDGYTLETLPPGAKIGTSSVRRIRQIHWLRPDVECVEIRGNVPTRIKKLQLPSDLDAILLAKAGLVRLGLLSSDTGLQPVGETDILSVPSDSTPPTSALISPQSLADNISASPTDKMSVSLPDFPITFPAAILPCGKFLPAAGQGAIGIEARKTDSVTLAYLAAINHAPTFARISTEREFLHLLHAGCQTPIGAHTEIIEDTLTFTAWVFDEQTPDAPPQVINTSAPLTQPLLAASQAAAEVTR</sequence>
<dbReference type="Pfam" id="PF03900">
    <property type="entry name" value="Porphobil_deamC"/>
    <property type="match status" value="1"/>
</dbReference>
<dbReference type="PRINTS" id="PR00151">
    <property type="entry name" value="PORPHBDMNASE"/>
</dbReference>
<dbReference type="InterPro" id="IPR000860">
    <property type="entry name" value="HemC"/>
</dbReference>
<evidence type="ECO:0000256" key="8">
    <source>
        <dbReference type="ARBA" id="ARBA00048169"/>
    </source>
</evidence>
<dbReference type="InterPro" id="IPR022417">
    <property type="entry name" value="Porphobilin_deaminase_N"/>
</dbReference>
<evidence type="ECO:0000313" key="12">
    <source>
        <dbReference type="EMBL" id="TLD70405.1"/>
    </source>
</evidence>
<dbReference type="InterPro" id="IPR036803">
    <property type="entry name" value="Porphobilinogen_deaminase_C_sf"/>
</dbReference>
<reference evidence="12 13" key="1">
    <citation type="submission" date="2019-05" db="EMBL/GenBank/DDBJ databases">
        <title>Verrucobacter flavum gen. nov., sp. nov. a new member of the family Verrucomicrobiaceae.</title>
        <authorList>
            <person name="Szuroczki S."/>
            <person name="Abbaszade G."/>
            <person name="Szabo A."/>
            <person name="Felfoldi T."/>
            <person name="Schumann P."/>
            <person name="Boka K."/>
            <person name="Keki Z."/>
            <person name="Toumi M."/>
            <person name="Toth E."/>
        </authorList>
    </citation>
    <scope>NUCLEOTIDE SEQUENCE [LARGE SCALE GENOMIC DNA]</scope>
    <source>
        <strain evidence="12 13">MG-N-17</strain>
    </source>
</reference>
<protein>
    <recommendedName>
        <fullName evidence="9">Hydroxymethylbilane synthase</fullName>
        <ecNumber evidence="9">2.5.1.61</ecNumber>
    </recommendedName>
</protein>
<dbReference type="PROSITE" id="PS00533">
    <property type="entry name" value="PORPHOBILINOGEN_DEAM"/>
    <property type="match status" value="1"/>
</dbReference>
<evidence type="ECO:0000256" key="6">
    <source>
        <dbReference type="ARBA" id="ARBA00022679"/>
    </source>
</evidence>
<comment type="function">
    <text evidence="2">Tetrapolymerization of the monopyrrole PBG into the hydroxymethylbilane pre-uroporphyrinogen in several discrete steps.</text>
</comment>
<comment type="catalytic activity">
    <reaction evidence="8">
        <text>4 porphobilinogen + H2O = hydroxymethylbilane + 4 NH4(+)</text>
        <dbReference type="Rhea" id="RHEA:13185"/>
        <dbReference type="ChEBI" id="CHEBI:15377"/>
        <dbReference type="ChEBI" id="CHEBI:28938"/>
        <dbReference type="ChEBI" id="CHEBI:57845"/>
        <dbReference type="ChEBI" id="CHEBI:58126"/>
        <dbReference type="EC" id="2.5.1.61"/>
    </reaction>
</comment>
<feature type="domain" description="Porphobilinogen deaminase N-terminal" evidence="10">
    <location>
        <begin position="6"/>
        <end position="187"/>
    </location>
</feature>
<dbReference type="GO" id="GO:0004418">
    <property type="term" value="F:hydroxymethylbilane synthase activity"/>
    <property type="evidence" value="ECO:0007669"/>
    <property type="project" value="UniProtKB-UniRule"/>
</dbReference>
<keyword evidence="13" id="KW-1185">Reference proteome</keyword>
<dbReference type="RefSeq" id="WP_138086461.1">
    <property type="nucleotide sequence ID" value="NZ_VAUV01000008.1"/>
</dbReference>
<dbReference type="PIRSF" id="PIRSF001438">
    <property type="entry name" value="4pyrrol_synth_OHMeBilane_synth"/>
    <property type="match status" value="1"/>
</dbReference>
<evidence type="ECO:0000256" key="1">
    <source>
        <dbReference type="ARBA" id="ARBA00001916"/>
    </source>
</evidence>
<dbReference type="PANTHER" id="PTHR11557:SF0">
    <property type="entry name" value="PORPHOBILINOGEN DEAMINASE"/>
    <property type="match status" value="1"/>
</dbReference>
<evidence type="ECO:0000259" key="11">
    <source>
        <dbReference type="Pfam" id="PF03900"/>
    </source>
</evidence>
<evidence type="ECO:0000256" key="2">
    <source>
        <dbReference type="ARBA" id="ARBA00002869"/>
    </source>
</evidence>
<evidence type="ECO:0000313" key="13">
    <source>
        <dbReference type="Proteomes" id="UP000306196"/>
    </source>
</evidence>
<feature type="domain" description="Porphobilinogen deaminase C-terminal" evidence="11">
    <location>
        <begin position="288"/>
        <end position="327"/>
    </location>
</feature>
<comment type="caution">
    <text evidence="12">The sequence shown here is derived from an EMBL/GenBank/DDBJ whole genome shotgun (WGS) entry which is preliminary data.</text>
</comment>
<gene>
    <name evidence="12" type="primary">hemC</name>
    <name evidence="12" type="ORF">FEM03_11780</name>
</gene>
<dbReference type="PANTHER" id="PTHR11557">
    <property type="entry name" value="PORPHOBILINOGEN DEAMINASE"/>
    <property type="match status" value="1"/>
</dbReference>
<dbReference type="OrthoDB" id="9810298at2"/>
<dbReference type="AlphaFoldDB" id="A0A5R8KEJ3"/>
<dbReference type="Gene3D" id="3.30.160.40">
    <property type="entry name" value="Porphobilinogen deaminase, C-terminal domain"/>
    <property type="match status" value="1"/>
</dbReference>
<dbReference type="NCBIfam" id="TIGR00212">
    <property type="entry name" value="hemC"/>
    <property type="match status" value="1"/>
</dbReference>
<comment type="cofactor">
    <cofactor evidence="1">
        <name>dipyrromethane</name>
        <dbReference type="ChEBI" id="CHEBI:60342"/>
    </cofactor>
</comment>
<dbReference type="GO" id="GO:0005737">
    <property type="term" value="C:cytoplasm"/>
    <property type="evidence" value="ECO:0007669"/>
    <property type="project" value="UniProtKB-UniRule"/>
</dbReference>
<proteinExistence type="inferred from homology"/>
<dbReference type="EMBL" id="VAUV01000008">
    <property type="protein sequence ID" value="TLD70405.1"/>
    <property type="molecule type" value="Genomic_DNA"/>
</dbReference>